<evidence type="ECO:0000256" key="1">
    <source>
        <dbReference type="ARBA" id="ARBA00022737"/>
    </source>
</evidence>
<dbReference type="PANTHER" id="PTHR24111:SF0">
    <property type="entry name" value="LEUCINE-RICH REPEAT-CONTAINING PROTEIN"/>
    <property type="match status" value="1"/>
</dbReference>
<accession>A0A6B2L5K2</accession>
<dbReference type="PANTHER" id="PTHR24111">
    <property type="entry name" value="LEUCINE-RICH REPEAT-CONTAINING PROTEIN 34"/>
    <property type="match status" value="1"/>
</dbReference>
<keyword evidence="1" id="KW-0677">Repeat</keyword>
<dbReference type="Pfam" id="PF13516">
    <property type="entry name" value="LRR_6"/>
    <property type="match status" value="4"/>
</dbReference>
<evidence type="ECO:0000313" key="2">
    <source>
        <dbReference type="EMBL" id="NDV32254.1"/>
    </source>
</evidence>
<reference evidence="2" key="1">
    <citation type="journal article" date="2020" name="J. Eukaryot. Microbiol.">
        <title>De novo Sequencing, Assembly and Annotation of the Transcriptome for the Free-Living Testate Amoeba Arcella intermedia.</title>
        <authorList>
            <person name="Ribeiro G.M."/>
            <person name="Porfirio-Sousa A.L."/>
            <person name="Maurer-Alcala X.X."/>
            <person name="Katz L.A."/>
            <person name="Lahr D.J.G."/>
        </authorList>
    </citation>
    <scope>NUCLEOTIDE SEQUENCE</scope>
</reference>
<organism evidence="2">
    <name type="scientific">Arcella intermedia</name>
    <dbReference type="NCBI Taxonomy" id="1963864"/>
    <lineage>
        <taxon>Eukaryota</taxon>
        <taxon>Amoebozoa</taxon>
        <taxon>Tubulinea</taxon>
        <taxon>Elardia</taxon>
        <taxon>Arcellinida</taxon>
        <taxon>Sphaerothecina</taxon>
        <taxon>Arcellidae</taxon>
        <taxon>Arcella</taxon>
    </lineage>
</organism>
<proteinExistence type="predicted"/>
<protein>
    <submittedName>
        <fullName evidence="2">Uncharacterized protein</fullName>
    </submittedName>
</protein>
<dbReference type="InterPro" id="IPR052201">
    <property type="entry name" value="LRR-containing_regulator"/>
</dbReference>
<dbReference type="InterPro" id="IPR001611">
    <property type="entry name" value="Leu-rich_rpt"/>
</dbReference>
<dbReference type="InterPro" id="IPR032675">
    <property type="entry name" value="LRR_dom_sf"/>
</dbReference>
<sequence length="404" mass="45213">MDINDTLCGLLKERGITSVIIKGRQMTDEMVLAMNKLLNGSKICLLELFEAQLQGNKIDVLLHNLHTNITLKILRLPYNDLGIEGIKHLCGSLSINKTLQELSLEGNEIEEESLSLLCSCGPDLCLTSLSLANCNLQPPGGTHIANLLKSNTTLKSLGLPGNELKLEGITPISQALRNNTLLTSLDLSNNLLGVPGINTLCNSLLHNTTLQTLDVASNQIGEGIIEIAQLLVFNKTIQSIGLRDNRPPRKRLTPTLWKFFQLIGNRPTFTTVNIRKNILPGDGEYPSMILTVLKNNYMFHIHQDFVFDRLCSEGFKLFNKMNQVKRASFDWLAHWSTLDSSFQETILFLTLISNKPSSSLSLLTKDTLSHFFSYLIFAMAPRQFNWDNSKIQSLIATYCHYNPQ</sequence>
<dbReference type="SUPFAM" id="SSF52047">
    <property type="entry name" value="RNI-like"/>
    <property type="match status" value="1"/>
</dbReference>
<dbReference type="SMART" id="SM00368">
    <property type="entry name" value="LRR_RI"/>
    <property type="match status" value="6"/>
</dbReference>
<name>A0A6B2L5K2_9EUKA</name>
<dbReference type="EMBL" id="GIBP01003285">
    <property type="protein sequence ID" value="NDV32254.1"/>
    <property type="molecule type" value="Transcribed_RNA"/>
</dbReference>
<dbReference type="AlphaFoldDB" id="A0A6B2L5K2"/>
<dbReference type="Gene3D" id="3.80.10.10">
    <property type="entry name" value="Ribonuclease Inhibitor"/>
    <property type="match status" value="2"/>
</dbReference>